<comment type="subcellular location">
    <subcellularLocation>
        <location evidence="1">Cytoplasmic vesicle</location>
    </subcellularLocation>
    <subcellularLocation>
        <location evidence="2">Secreted</location>
    </subcellularLocation>
</comment>
<feature type="signal peptide" evidence="9">
    <location>
        <begin position="1"/>
        <end position="21"/>
    </location>
</feature>
<evidence type="ECO:0000256" key="3">
    <source>
        <dbReference type="ARBA" id="ARBA00022525"/>
    </source>
</evidence>
<keyword evidence="6" id="KW-0968">Cytoplasmic vesicle</keyword>
<evidence type="ECO:0000256" key="1">
    <source>
        <dbReference type="ARBA" id="ARBA00004541"/>
    </source>
</evidence>
<dbReference type="GO" id="GO:0031410">
    <property type="term" value="C:cytoplasmic vesicle"/>
    <property type="evidence" value="ECO:0007669"/>
    <property type="project" value="UniProtKB-SubCell"/>
</dbReference>
<evidence type="ECO:0000256" key="9">
    <source>
        <dbReference type="SAM" id="SignalP"/>
    </source>
</evidence>
<accession>A0A445BHE8</accession>
<dbReference type="GO" id="GO:0005576">
    <property type="term" value="C:extracellular region"/>
    <property type="evidence" value="ECO:0007669"/>
    <property type="project" value="UniProtKB-SubCell"/>
</dbReference>
<evidence type="ECO:0000313" key="11">
    <source>
        <dbReference type="EMBL" id="RYR38041.1"/>
    </source>
</evidence>
<protein>
    <recommendedName>
        <fullName evidence="10">Prolamin-like domain-containing protein</fullName>
    </recommendedName>
</protein>
<gene>
    <name evidence="11" type="ORF">Ahy_A09g042985</name>
</gene>
<organism evidence="11 12">
    <name type="scientific">Arachis hypogaea</name>
    <name type="common">Peanut</name>
    <dbReference type="NCBI Taxonomy" id="3818"/>
    <lineage>
        <taxon>Eukaryota</taxon>
        <taxon>Viridiplantae</taxon>
        <taxon>Streptophyta</taxon>
        <taxon>Embryophyta</taxon>
        <taxon>Tracheophyta</taxon>
        <taxon>Spermatophyta</taxon>
        <taxon>Magnoliopsida</taxon>
        <taxon>eudicotyledons</taxon>
        <taxon>Gunneridae</taxon>
        <taxon>Pentapetalae</taxon>
        <taxon>rosids</taxon>
        <taxon>fabids</taxon>
        <taxon>Fabales</taxon>
        <taxon>Fabaceae</taxon>
        <taxon>Papilionoideae</taxon>
        <taxon>50 kb inversion clade</taxon>
        <taxon>dalbergioids sensu lato</taxon>
        <taxon>Dalbergieae</taxon>
        <taxon>Pterocarpus clade</taxon>
        <taxon>Arachis</taxon>
    </lineage>
</organism>
<dbReference type="PANTHER" id="PTHR35293:SF1">
    <property type="entry name" value="EGG CELL-SECRETED PROTEIN 1.5"/>
    <property type="match status" value="1"/>
</dbReference>
<feature type="domain" description="Prolamin-like" evidence="10">
    <location>
        <begin position="52"/>
        <end position="115"/>
    </location>
</feature>
<dbReference type="InterPro" id="IPR008502">
    <property type="entry name" value="Prolamin-like"/>
</dbReference>
<dbReference type="AlphaFoldDB" id="A0A445BHE8"/>
<evidence type="ECO:0000256" key="4">
    <source>
        <dbReference type="ARBA" id="ARBA00022729"/>
    </source>
</evidence>
<keyword evidence="4 9" id="KW-0732">Signal</keyword>
<evidence type="ECO:0000256" key="6">
    <source>
        <dbReference type="ARBA" id="ARBA00023329"/>
    </source>
</evidence>
<dbReference type="GO" id="GO:2000008">
    <property type="term" value="P:regulation of protein localization to cell surface"/>
    <property type="evidence" value="ECO:0007669"/>
    <property type="project" value="UniProtKB-ARBA"/>
</dbReference>
<comment type="caution">
    <text evidence="11">The sequence shown here is derived from an EMBL/GenBank/DDBJ whole genome shotgun (WGS) entry which is preliminary data.</text>
</comment>
<evidence type="ECO:0000256" key="2">
    <source>
        <dbReference type="ARBA" id="ARBA00004613"/>
    </source>
</evidence>
<dbReference type="STRING" id="3818.A0A445BHE8"/>
<name>A0A445BHE8_ARAHY</name>
<keyword evidence="3" id="KW-0964">Secreted</keyword>
<comment type="function">
    <text evidence="7">Involved in the regulation of gamete interactions during the double fertilization and to prevent multiple-pollen tube attraction; mediates the redistribution of the gamete fusogen HAP2/GCS1 to the cell surface after secretion upon sperm arrival.</text>
</comment>
<dbReference type="InterPro" id="IPR044711">
    <property type="entry name" value="EC11-15"/>
</dbReference>
<dbReference type="PANTHER" id="PTHR35293">
    <property type="entry name" value="EGG CELL-SECRETED PROTEIN 1.5"/>
    <property type="match status" value="1"/>
</dbReference>
<proteinExistence type="inferred from homology"/>
<evidence type="ECO:0000259" key="10">
    <source>
        <dbReference type="Pfam" id="PF05617"/>
    </source>
</evidence>
<sequence length="128" mass="13537">MGSTETNLIILVSLVAALASSAPVAEPRPLITNPSAVSSPLALRLKLEGSSCWESLFQLQACTGEIIMFFLNGETYLGQDCCEAIRVVGHDCWPNVVGSLGFTDEETDILQGFCDGEVSHAPPPAIVS</sequence>
<reference evidence="11 12" key="1">
    <citation type="submission" date="2019-01" db="EMBL/GenBank/DDBJ databases">
        <title>Sequencing of cultivated peanut Arachis hypogaea provides insights into genome evolution and oil improvement.</title>
        <authorList>
            <person name="Chen X."/>
        </authorList>
    </citation>
    <scope>NUCLEOTIDE SEQUENCE [LARGE SCALE GENOMIC DNA]</scope>
    <source>
        <strain evidence="12">cv. Fuhuasheng</strain>
        <tissue evidence="11">Leaves</tissue>
    </source>
</reference>
<dbReference type="EMBL" id="SDMP01000009">
    <property type="protein sequence ID" value="RYR38041.1"/>
    <property type="molecule type" value="Genomic_DNA"/>
</dbReference>
<dbReference type="GO" id="GO:0080155">
    <property type="term" value="P:regulation of double fertilization forming a zygote and endosperm"/>
    <property type="evidence" value="ECO:0007669"/>
    <property type="project" value="UniProtKB-ARBA"/>
</dbReference>
<evidence type="ECO:0000256" key="8">
    <source>
        <dbReference type="ARBA" id="ARBA00034484"/>
    </source>
</evidence>
<evidence type="ECO:0000256" key="7">
    <source>
        <dbReference type="ARBA" id="ARBA00034457"/>
    </source>
</evidence>
<comment type="similarity">
    <text evidence="8">Belongs to the plant egg cell-secreted peptide family.</text>
</comment>
<evidence type="ECO:0000256" key="5">
    <source>
        <dbReference type="ARBA" id="ARBA00023279"/>
    </source>
</evidence>
<keyword evidence="5" id="KW-0278">Fertilization</keyword>
<keyword evidence="12" id="KW-1185">Reference proteome</keyword>
<dbReference type="GO" id="GO:0009567">
    <property type="term" value="P:double fertilization forming a zygote and endosperm"/>
    <property type="evidence" value="ECO:0007669"/>
    <property type="project" value="InterPro"/>
</dbReference>
<feature type="chain" id="PRO_5019250856" description="Prolamin-like domain-containing protein" evidence="9">
    <location>
        <begin position="22"/>
        <end position="128"/>
    </location>
</feature>
<dbReference type="OrthoDB" id="776947at2759"/>
<dbReference type="Proteomes" id="UP000289738">
    <property type="component" value="Chromosome A09"/>
</dbReference>
<dbReference type="Pfam" id="PF05617">
    <property type="entry name" value="Prolamin_like"/>
    <property type="match status" value="1"/>
</dbReference>
<evidence type="ECO:0000313" key="12">
    <source>
        <dbReference type="Proteomes" id="UP000289738"/>
    </source>
</evidence>